<gene>
    <name evidence="1" type="ORF">R4I43_17870</name>
</gene>
<organism evidence="1 2">
    <name type="scientific">Saccharopolyspora mangrovi</name>
    <dbReference type="NCBI Taxonomy" id="3082379"/>
    <lineage>
        <taxon>Bacteria</taxon>
        <taxon>Bacillati</taxon>
        <taxon>Actinomycetota</taxon>
        <taxon>Actinomycetes</taxon>
        <taxon>Pseudonocardiales</taxon>
        <taxon>Pseudonocardiaceae</taxon>
        <taxon>Saccharopolyspora</taxon>
    </lineage>
</organism>
<dbReference type="CDD" id="cd17040">
    <property type="entry name" value="Ubl_MoaD_like"/>
    <property type="match status" value="1"/>
</dbReference>
<dbReference type="RefSeq" id="WP_324266775.1">
    <property type="nucleotide sequence ID" value="NZ_JAWLNX010000012.1"/>
</dbReference>
<evidence type="ECO:0000313" key="1">
    <source>
        <dbReference type="EMBL" id="MEB3369281.1"/>
    </source>
</evidence>
<dbReference type="InterPro" id="IPR012675">
    <property type="entry name" value="Beta-grasp_dom_sf"/>
</dbReference>
<dbReference type="InterPro" id="IPR016155">
    <property type="entry name" value="Mopterin_synth/thiamin_S_b"/>
</dbReference>
<sequence>MTAVSEHSAGSAKRAVSVQVRYFAGARAAAGVPEETVRLSPAEGSAPTVSDVIAAALNQHDEKLAKVLPACSFLLDGVAVRDRATRIPADATLDVLPPFAGG</sequence>
<keyword evidence="2" id="KW-1185">Reference proteome</keyword>
<protein>
    <submittedName>
        <fullName evidence="1">MoaD/ThiS family protein</fullName>
    </submittedName>
</protein>
<evidence type="ECO:0000313" key="2">
    <source>
        <dbReference type="Proteomes" id="UP001327093"/>
    </source>
</evidence>
<proteinExistence type="predicted"/>
<accession>A0ABU6ACL3</accession>
<dbReference type="SUPFAM" id="SSF54285">
    <property type="entry name" value="MoaD/ThiS"/>
    <property type="match status" value="1"/>
</dbReference>
<dbReference type="EMBL" id="JAWLNX010000012">
    <property type="protein sequence ID" value="MEB3369281.1"/>
    <property type="molecule type" value="Genomic_DNA"/>
</dbReference>
<dbReference type="InterPro" id="IPR003749">
    <property type="entry name" value="ThiS/MoaD-like"/>
</dbReference>
<name>A0ABU6ACL3_9PSEU</name>
<reference evidence="1 2" key="1">
    <citation type="submission" date="2023-10" db="EMBL/GenBank/DDBJ databases">
        <title>Saccharopolyspora sp. nov., isolated from mangrove soil.</title>
        <authorList>
            <person name="Lu Y."/>
            <person name="Liu W."/>
        </authorList>
    </citation>
    <scope>NUCLEOTIDE SEQUENCE [LARGE SCALE GENOMIC DNA]</scope>
    <source>
        <strain evidence="1 2">S2-29</strain>
    </source>
</reference>
<dbReference type="Pfam" id="PF02597">
    <property type="entry name" value="ThiS"/>
    <property type="match status" value="1"/>
</dbReference>
<comment type="caution">
    <text evidence="1">The sequence shown here is derived from an EMBL/GenBank/DDBJ whole genome shotgun (WGS) entry which is preliminary data.</text>
</comment>
<dbReference type="Proteomes" id="UP001327093">
    <property type="component" value="Unassembled WGS sequence"/>
</dbReference>
<dbReference type="Gene3D" id="3.10.20.30">
    <property type="match status" value="1"/>
</dbReference>